<evidence type="ECO:0000313" key="1">
    <source>
        <dbReference type="EMBL" id="KAI4466098.1"/>
    </source>
</evidence>
<gene>
    <name evidence="1" type="ORF">MML48_3g00020764</name>
</gene>
<reference evidence="1" key="1">
    <citation type="submission" date="2022-04" db="EMBL/GenBank/DDBJ databases">
        <title>Chromosome-scale genome assembly of Holotrichia oblita Faldermann.</title>
        <authorList>
            <person name="Rongchong L."/>
        </authorList>
    </citation>
    <scope>NUCLEOTIDE SEQUENCE</scope>
    <source>
        <strain evidence="1">81SQS9</strain>
    </source>
</reference>
<organism evidence="1 2">
    <name type="scientific">Holotrichia oblita</name>
    <name type="common">Chafer beetle</name>
    <dbReference type="NCBI Taxonomy" id="644536"/>
    <lineage>
        <taxon>Eukaryota</taxon>
        <taxon>Metazoa</taxon>
        <taxon>Ecdysozoa</taxon>
        <taxon>Arthropoda</taxon>
        <taxon>Hexapoda</taxon>
        <taxon>Insecta</taxon>
        <taxon>Pterygota</taxon>
        <taxon>Neoptera</taxon>
        <taxon>Endopterygota</taxon>
        <taxon>Coleoptera</taxon>
        <taxon>Polyphaga</taxon>
        <taxon>Scarabaeiformia</taxon>
        <taxon>Scarabaeidae</taxon>
        <taxon>Melolonthinae</taxon>
        <taxon>Holotrichia</taxon>
    </lineage>
</organism>
<accession>A0ACB9TH47</accession>
<proteinExistence type="predicted"/>
<dbReference type="EMBL" id="CM043017">
    <property type="protein sequence ID" value="KAI4466098.1"/>
    <property type="molecule type" value="Genomic_DNA"/>
</dbReference>
<protein>
    <submittedName>
        <fullName evidence="1">Neuroligin</fullName>
    </submittedName>
</protein>
<comment type="caution">
    <text evidence="1">The sequence shown here is derived from an EMBL/GenBank/DDBJ whole genome shotgun (WGS) entry which is preliminary data.</text>
</comment>
<evidence type="ECO:0000313" key="2">
    <source>
        <dbReference type="Proteomes" id="UP001056778"/>
    </source>
</evidence>
<name>A0ACB9TH47_HOLOL</name>
<dbReference type="Proteomes" id="UP001056778">
    <property type="component" value="Chromosome 3"/>
</dbReference>
<keyword evidence="2" id="KW-1185">Reference proteome</keyword>
<sequence length="1181" mass="131870">MSANLKELVTRNNSRRPEGAGFPSGRESQKICIAEQFTEIHESIDVAQDNLDINMVDIGNQILLNKFEPLTLSALKRVVTSMQKKSSTDGIDPTIVGDAFPVIGETLQHIINESFRTGVVPKIWKTSVGFLKTGFLMDAKANFGLIDQIAALIWIRENIKEFGGDPDRVTMFGHGTGAACISLLTLSPMVLTGNAELFKRAILMGGTALSDWALASKSRDVTYGMVHSLNCSSEDEELTACLRKKRLREIKGVAGVASQPYITRFGPVVDSFVIPNEPEKLMTNYTDLFHRYELMYGLTEIESINLLKPVYLLHGMLNEELNKELMDYMNAFCEFKAERCKTDAHNKYWYSMEDYGNSVREVLKSRDVMLDILSDARSAAPMSKMARYHSILNSQSYFYIFGHVTASRNAIRNKSAHGDELPYVFGVPLDSSNSHFRDRYTEFEKELSETIMTLWTNFAYNGDPNVLPIHMHGRMLPVWPEFDIKDESYLYLDVPHWVGRHYRGSKMRYWNEEFPHLQSRGTLFDKPTRPPPPDRFPDLPLPPPFIVTTEKLPIGTTATERNPVHFFPTPPQRFDVPTGATASFKPPQKGENTTNIIVTAGALFLLVNLIIFSYMYYKCVVRKRRNLKRNIEDHMDVLEIGTEKVAKISPVGNGCSLMKMITSKSTRSEDTYEAVKTHESTSSRRKLTRQISSSTIDAHTKVRDWIAQEIVHKYSPKLFRKTKRQNSSEAKHSKNGKKKKDKKIDEINEAVVIEDNYKITGSSSTLGQSPTRPVSPVDHAKEVPKVSMIPVHTHKSKKAEKISVAVDATPAGRGSSVMRQQPIELSKSLDYSSFDSGTDTEAPLIRANTVDDLFSFNSGGTASQKSLTSINVTLAPVEEPTIIRIEHGHGKSDNSSTNSIGRRLKTFDPDINVTSRDDCLFSTPLTPEESLLAIKRRNFPKVLPDLSGDNKQNTTHKRRSMPAPNNLFLPIPENPSLSQPNSPTGKGAIKCPPTPPPRISSSLARNGHSPLAQSAPAIAQEPPLPEEPEMTCNNLYIGPLIPSRENRKITMKPADSYRFNNQPIYDNLNPKKSDHVDSSLSIKRGEPKVIIKPTISRQISDPSKVKGPRVVVNDILLGPTKHDATDDNVKKTETSQSGIPILTKQSVKKEQFLSVNNGNKESSSESTPSEGSDTGTVVKRI</sequence>